<feature type="compositionally biased region" description="Basic and acidic residues" evidence="1">
    <location>
        <begin position="178"/>
        <end position="191"/>
    </location>
</feature>
<feature type="compositionally biased region" description="Low complexity" evidence="1">
    <location>
        <begin position="9"/>
        <end position="31"/>
    </location>
</feature>
<proteinExistence type="predicted"/>
<feature type="compositionally biased region" description="Low complexity" evidence="1">
    <location>
        <begin position="40"/>
        <end position="50"/>
    </location>
</feature>
<dbReference type="Proteomes" id="UP000604825">
    <property type="component" value="Unassembled WGS sequence"/>
</dbReference>
<keyword evidence="3" id="KW-1185">Reference proteome</keyword>
<organism evidence="2 3">
    <name type="scientific">Miscanthus lutarioriparius</name>
    <dbReference type="NCBI Taxonomy" id="422564"/>
    <lineage>
        <taxon>Eukaryota</taxon>
        <taxon>Viridiplantae</taxon>
        <taxon>Streptophyta</taxon>
        <taxon>Embryophyta</taxon>
        <taxon>Tracheophyta</taxon>
        <taxon>Spermatophyta</taxon>
        <taxon>Magnoliopsida</taxon>
        <taxon>Liliopsida</taxon>
        <taxon>Poales</taxon>
        <taxon>Poaceae</taxon>
        <taxon>PACMAD clade</taxon>
        <taxon>Panicoideae</taxon>
        <taxon>Andropogonodae</taxon>
        <taxon>Andropogoneae</taxon>
        <taxon>Saccharinae</taxon>
        <taxon>Miscanthus</taxon>
    </lineage>
</organism>
<dbReference type="PANTHER" id="PTHR37173:SF1">
    <property type="entry name" value="PROLINE-RICH FAMILY PROTEIN"/>
    <property type="match status" value="1"/>
</dbReference>
<feature type="region of interest" description="Disordered" evidence="1">
    <location>
        <begin position="1"/>
        <end position="75"/>
    </location>
</feature>
<feature type="region of interest" description="Disordered" evidence="1">
    <location>
        <begin position="224"/>
        <end position="274"/>
    </location>
</feature>
<accession>A0A811MPD0</accession>
<dbReference type="AlphaFoldDB" id="A0A811MPD0"/>
<reference evidence="2" key="1">
    <citation type="submission" date="2020-10" db="EMBL/GenBank/DDBJ databases">
        <authorList>
            <person name="Han B."/>
            <person name="Lu T."/>
            <person name="Zhao Q."/>
            <person name="Huang X."/>
            <person name="Zhao Y."/>
        </authorList>
    </citation>
    <scope>NUCLEOTIDE SEQUENCE</scope>
</reference>
<dbReference type="PANTHER" id="PTHR37173">
    <property type="entry name" value="HYDROXYPROLINE-RICH GLYCOPROTEIN FAMILY PROTEIN"/>
    <property type="match status" value="1"/>
</dbReference>
<name>A0A811MPD0_9POAL</name>
<sequence>MASPPRGQPQPATAAAPAAAAATSPQLPAASHPLPRAFLATSSPRATAAAPAPPLFTGRPLNPNPPGHGSSVPHGILYPVLRSASTSNSAAAAVTAHLRRVPPMAVGYPRTHAVAVPIAQQQQQPLVRELPRSFAAVPRALVAGVAARPEQPPRGVPIASQPKVNPIPPVAPSNEQSNPKDRENSREEPTVVVINDRKVNLLDSESGSLYALCRSWVRNGVPHESQPSFGNGEPLLPRPLPASVVDSRISERDNNDATGEDSDEEPQKFWVFES</sequence>
<evidence type="ECO:0000313" key="2">
    <source>
        <dbReference type="EMBL" id="CAD6210322.1"/>
    </source>
</evidence>
<dbReference type="EMBL" id="CAJGYO010000002">
    <property type="protein sequence ID" value="CAD6210322.1"/>
    <property type="molecule type" value="Genomic_DNA"/>
</dbReference>
<comment type="caution">
    <text evidence="2">The sequence shown here is derived from an EMBL/GenBank/DDBJ whole genome shotgun (WGS) entry which is preliminary data.</text>
</comment>
<protein>
    <submittedName>
        <fullName evidence="2">Uncharacterized protein</fullName>
    </submittedName>
</protein>
<feature type="region of interest" description="Disordered" evidence="1">
    <location>
        <begin position="147"/>
        <end position="191"/>
    </location>
</feature>
<gene>
    <name evidence="2" type="ORF">NCGR_LOCUS6428</name>
</gene>
<evidence type="ECO:0000313" key="3">
    <source>
        <dbReference type="Proteomes" id="UP000604825"/>
    </source>
</evidence>
<evidence type="ECO:0000256" key="1">
    <source>
        <dbReference type="SAM" id="MobiDB-lite"/>
    </source>
</evidence>
<dbReference type="OrthoDB" id="1735564at2759"/>